<feature type="transmembrane region" description="Helical" evidence="1">
    <location>
        <begin position="335"/>
        <end position="356"/>
    </location>
</feature>
<feature type="transmembrane region" description="Helical" evidence="1">
    <location>
        <begin position="362"/>
        <end position="382"/>
    </location>
</feature>
<protein>
    <submittedName>
        <fullName evidence="2">Uncharacterized protein</fullName>
    </submittedName>
</protein>
<organism evidence="2 3">
    <name type="scientific">Lentzea miocenica</name>
    <dbReference type="NCBI Taxonomy" id="3095431"/>
    <lineage>
        <taxon>Bacteria</taxon>
        <taxon>Bacillati</taxon>
        <taxon>Actinomycetota</taxon>
        <taxon>Actinomycetes</taxon>
        <taxon>Pseudonocardiales</taxon>
        <taxon>Pseudonocardiaceae</taxon>
        <taxon>Lentzea</taxon>
    </lineage>
</organism>
<name>A0ABU4T185_9PSEU</name>
<evidence type="ECO:0000256" key="1">
    <source>
        <dbReference type="SAM" id="Phobius"/>
    </source>
</evidence>
<keyword evidence="1" id="KW-1133">Transmembrane helix</keyword>
<feature type="transmembrane region" description="Helical" evidence="1">
    <location>
        <begin position="294"/>
        <end position="315"/>
    </location>
</feature>
<proteinExistence type="predicted"/>
<feature type="transmembrane region" description="Helical" evidence="1">
    <location>
        <begin position="256"/>
        <end position="274"/>
    </location>
</feature>
<feature type="transmembrane region" description="Helical" evidence="1">
    <location>
        <begin position="394"/>
        <end position="416"/>
    </location>
</feature>
<keyword evidence="1" id="KW-0472">Membrane</keyword>
<gene>
    <name evidence="2" type="ORF">SK803_16995</name>
</gene>
<reference evidence="2 3" key="2">
    <citation type="submission" date="2023-11" db="EMBL/GenBank/DDBJ databases">
        <authorList>
            <person name="Lara A.C."/>
            <person name="Chronakova A."/>
        </authorList>
    </citation>
    <scope>NUCLEOTIDE SEQUENCE [LARGE SCALE GENOMIC DNA]</scope>
    <source>
        <strain evidence="2 3">BCCO 10_0856</strain>
    </source>
</reference>
<feature type="transmembrane region" description="Helical" evidence="1">
    <location>
        <begin position="80"/>
        <end position="98"/>
    </location>
</feature>
<dbReference type="Proteomes" id="UP001285521">
    <property type="component" value="Unassembled WGS sequence"/>
</dbReference>
<comment type="caution">
    <text evidence="2">The sequence shown here is derived from an EMBL/GenBank/DDBJ whole genome shotgun (WGS) entry which is preliminary data.</text>
</comment>
<accession>A0ABU4T185</accession>
<evidence type="ECO:0000313" key="3">
    <source>
        <dbReference type="Proteomes" id="UP001285521"/>
    </source>
</evidence>
<reference evidence="2 3" key="1">
    <citation type="submission" date="2023-11" db="EMBL/GenBank/DDBJ databases">
        <title>Lentzea sokolovensis, sp. nov., Lentzea kristufkii, sp. nov., and Lentzea miocenensis, sp. nov., rare actinobacteria from Sokolov Coal Basin, Miocene lacustrine sediment, Czech Republic.</title>
        <authorList>
            <person name="Lara A."/>
            <person name="Kotroba L."/>
            <person name="Nouioui I."/>
            <person name="Neumann-Schaal M."/>
            <person name="Mast Y."/>
            <person name="Chronakova A."/>
        </authorList>
    </citation>
    <scope>NUCLEOTIDE SEQUENCE [LARGE SCALE GENOMIC DNA]</scope>
    <source>
        <strain evidence="2 3">BCCO 10_0856</strain>
    </source>
</reference>
<feature type="transmembrane region" description="Helical" evidence="1">
    <location>
        <begin position="422"/>
        <end position="440"/>
    </location>
</feature>
<feature type="transmembrane region" description="Helical" evidence="1">
    <location>
        <begin position="110"/>
        <end position="130"/>
    </location>
</feature>
<feature type="transmembrane region" description="Helical" evidence="1">
    <location>
        <begin position="190"/>
        <end position="209"/>
    </location>
</feature>
<sequence>MQRRPELIPLAVLTGLLAVVGVLIGVAPFLDFSAPSIQNVHRFEVLDTQFAFDVNAAETLLQGLEEPARQAYRSFELLDFLFMGLYTVVLAMAIRALTEPPNVLQKVRKLALLPVITGASDAVEDIAILIALGSPDPSRAALLVAHCAGIFKYVFLAIAVGALVVLAGIRLWRSEPVKYQEGESVEQTYFSLRLTLTLIVVMLLVALAIQGVREWCAMHSISAFYYSPLQPMFVGVLVAIGICLIVYQGTTYLENLLLDIAGFMAFIVAFVPTADPKSVCTGKGYVGLGVEQSFLVWRNVLPLLLVAFMATFIAFGVRLKKDKSAPHPRLEVRRIGAGLGAQLVVLAALLFLNGQFVQRAHGIAATTLFVCIIAVVVINHIGRKDDSSVTERKNVYGWVAAVMAGTLIVCVAAHLIFKLPHLILIIETLLITEFAVYWAIQTKDLRGRTVRSENSGEED</sequence>
<dbReference type="RefSeq" id="WP_319966977.1">
    <property type="nucleotide sequence ID" value="NZ_JAXAVW010000013.1"/>
</dbReference>
<keyword evidence="1" id="KW-0812">Transmembrane</keyword>
<dbReference type="EMBL" id="JAXAVW010000013">
    <property type="protein sequence ID" value="MDX8031924.1"/>
    <property type="molecule type" value="Genomic_DNA"/>
</dbReference>
<feature type="transmembrane region" description="Helical" evidence="1">
    <location>
        <begin position="229"/>
        <end position="247"/>
    </location>
</feature>
<feature type="transmembrane region" description="Helical" evidence="1">
    <location>
        <begin position="150"/>
        <end position="169"/>
    </location>
</feature>
<keyword evidence="3" id="KW-1185">Reference proteome</keyword>
<evidence type="ECO:0000313" key="2">
    <source>
        <dbReference type="EMBL" id="MDX8031924.1"/>
    </source>
</evidence>
<feature type="transmembrane region" description="Helical" evidence="1">
    <location>
        <begin position="7"/>
        <end position="30"/>
    </location>
</feature>